<proteinExistence type="predicted"/>
<dbReference type="OrthoDB" id="10253954at2759"/>
<feature type="compositionally biased region" description="Basic and acidic residues" evidence="1">
    <location>
        <begin position="45"/>
        <end position="58"/>
    </location>
</feature>
<evidence type="ECO:0000313" key="3">
    <source>
        <dbReference type="Proteomes" id="UP000230233"/>
    </source>
</evidence>
<organism evidence="2 3">
    <name type="scientific">Caenorhabditis nigoni</name>
    <dbReference type="NCBI Taxonomy" id="1611254"/>
    <lineage>
        <taxon>Eukaryota</taxon>
        <taxon>Metazoa</taxon>
        <taxon>Ecdysozoa</taxon>
        <taxon>Nematoda</taxon>
        <taxon>Chromadorea</taxon>
        <taxon>Rhabditida</taxon>
        <taxon>Rhabditina</taxon>
        <taxon>Rhabditomorpha</taxon>
        <taxon>Rhabditoidea</taxon>
        <taxon>Rhabditidae</taxon>
        <taxon>Peloderinae</taxon>
        <taxon>Caenorhabditis</taxon>
    </lineage>
</organism>
<comment type="caution">
    <text evidence="2">The sequence shown here is derived from an EMBL/GenBank/DDBJ whole genome shotgun (WGS) entry which is preliminary data.</text>
</comment>
<dbReference type="Proteomes" id="UP000230233">
    <property type="component" value="Chromosome II"/>
</dbReference>
<sequence>MAPVWRKRTSGYLEIREFQAVMCNVQPIEMHLLKERSSMYKAKKNRELLESQETHENKVSSGNEGK</sequence>
<evidence type="ECO:0000256" key="1">
    <source>
        <dbReference type="SAM" id="MobiDB-lite"/>
    </source>
</evidence>
<gene>
    <name evidence="2" type="primary">Cnig_chr_II.g4808</name>
    <name evidence="2" type="ORF">B9Z55_004808</name>
</gene>
<evidence type="ECO:0000313" key="2">
    <source>
        <dbReference type="EMBL" id="PIC44443.1"/>
    </source>
</evidence>
<name>A0A2G5UY41_9PELO</name>
<keyword evidence="3" id="KW-1185">Reference proteome</keyword>
<dbReference type="EMBL" id="PDUG01000002">
    <property type="protein sequence ID" value="PIC44443.1"/>
    <property type="molecule type" value="Genomic_DNA"/>
</dbReference>
<feature type="region of interest" description="Disordered" evidence="1">
    <location>
        <begin position="43"/>
        <end position="66"/>
    </location>
</feature>
<accession>A0A2G5UY41</accession>
<reference evidence="3" key="1">
    <citation type="submission" date="2017-10" db="EMBL/GenBank/DDBJ databases">
        <title>Rapid genome shrinkage in a self-fertile nematode reveals novel sperm competition proteins.</title>
        <authorList>
            <person name="Yin D."/>
            <person name="Schwarz E.M."/>
            <person name="Thomas C.G."/>
            <person name="Felde R.L."/>
            <person name="Korf I.F."/>
            <person name="Cutter A.D."/>
            <person name="Schartner C.M."/>
            <person name="Ralston E.J."/>
            <person name="Meyer B.J."/>
            <person name="Haag E.S."/>
        </authorList>
    </citation>
    <scope>NUCLEOTIDE SEQUENCE [LARGE SCALE GENOMIC DNA]</scope>
    <source>
        <strain evidence="3">JU1422</strain>
    </source>
</reference>
<protein>
    <submittedName>
        <fullName evidence="2">Uncharacterized protein</fullName>
    </submittedName>
</protein>
<dbReference type="AlphaFoldDB" id="A0A2G5UY41"/>